<reference evidence="3 4" key="1">
    <citation type="submission" date="2019-06" db="EMBL/GenBank/DDBJ databases">
        <authorList>
            <person name="Srinivasan S."/>
        </authorList>
    </citation>
    <scope>NUCLEOTIDE SEQUENCE [LARGE SCALE GENOMIC DNA]</scope>
    <source>
        <strain evidence="3 4">17J68-5</strain>
    </source>
</reference>
<sequence length="115" mass="12976">MSTAEFLLKNLTFVDFLWRLPILFLYFLPSLIGRKKPDFKTLFVINLLAGWSIIGWVFSLYLALRSDSITSAISSGANATSKASVADEIIKLRNLCDQGVLTQTEFERQKNNLLS</sequence>
<dbReference type="RefSeq" id="WP_139514756.1">
    <property type="nucleotide sequence ID" value="NZ_CP040896.1"/>
</dbReference>
<dbReference type="InterPro" id="IPR016410">
    <property type="entry name" value="Phage_imm"/>
</dbReference>
<evidence type="ECO:0000259" key="2">
    <source>
        <dbReference type="Pfam" id="PF09851"/>
    </source>
</evidence>
<dbReference type="Pfam" id="PF09851">
    <property type="entry name" value="SHOCT"/>
    <property type="match status" value="1"/>
</dbReference>
<organism evidence="3 4">
    <name type="scientific">Hymenobacter jejuensis</name>
    <dbReference type="NCBI Taxonomy" id="2502781"/>
    <lineage>
        <taxon>Bacteria</taxon>
        <taxon>Pseudomonadati</taxon>
        <taxon>Bacteroidota</taxon>
        <taxon>Cytophagia</taxon>
        <taxon>Cytophagales</taxon>
        <taxon>Hymenobacteraceae</taxon>
        <taxon>Hymenobacter</taxon>
    </lineage>
</organism>
<evidence type="ECO:0000313" key="4">
    <source>
        <dbReference type="Proteomes" id="UP000305398"/>
    </source>
</evidence>
<evidence type="ECO:0000256" key="1">
    <source>
        <dbReference type="SAM" id="Phobius"/>
    </source>
</evidence>
<dbReference type="Proteomes" id="UP000305398">
    <property type="component" value="Chromosome"/>
</dbReference>
<proteinExistence type="predicted"/>
<dbReference type="Pfam" id="PF14373">
    <property type="entry name" value="Imm_superinfect"/>
    <property type="match status" value="1"/>
</dbReference>
<feature type="transmembrane region" description="Helical" evidence="1">
    <location>
        <begin position="16"/>
        <end position="32"/>
    </location>
</feature>
<dbReference type="KEGG" id="hyj:FHG12_05395"/>
<name>A0A5B7ZYJ8_9BACT</name>
<keyword evidence="1" id="KW-0472">Membrane</keyword>
<protein>
    <submittedName>
        <fullName evidence="3">Superinfection immunity protein</fullName>
    </submittedName>
</protein>
<dbReference type="OrthoDB" id="9814116at2"/>
<keyword evidence="4" id="KW-1185">Reference proteome</keyword>
<gene>
    <name evidence="3" type="ORF">FHG12_05395</name>
</gene>
<accession>A0A5B7ZYJ8</accession>
<keyword evidence="1" id="KW-0812">Transmembrane</keyword>
<evidence type="ECO:0000313" key="3">
    <source>
        <dbReference type="EMBL" id="QDA59575.1"/>
    </source>
</evidence>
<dbReference type="EMBL" id="CP040896">
    <property type="protein sequence ID" value="QDA59575.1"/>
    <property type="molecule type" value="Genomic_DNA"/>
</dbReference>
<keyword evidence="1" id="KW-1133">Transmembrane helix</keyword>
<dbReference type="AlphaFoldDB" id="A0A5B7ZYJ8"/>
<dbReference type="InterPro" id="IPR018649">
    <property type="entry name" value="SHOCT"/>
</dbReference>
<feature type="transmembrane region" description="Helical" evidence="1">
    <location>
        <begin position="44"/>
        <end position="64"/>
    </location>
</feature>
<feature type="domain" description="SHOCT" evidence="2">
    <location>
        <begin position="87"/>
        <end position="114"/>
    </location>
</feature>